<keyword evidence="4" id="KW-0862">Zinc</keyword>
<evidence type="ECO:0000256" key="1">
    <source>
        <dbReference type="ARBA" id="ARBA00001947"/>
    </source>
</evidence>
<comment type="similarity">
    <text evidence="2">Belongs to the histidinol dehydrogenase family.</text>
</comment>
<dbReference type="InterPro" id="IPR012131">
    <property type="entry name" value="Hstdl_DH"/>
</dbReference>
<dbReference type="FunFam" id="3.40.50.1980:FF:000001">
    <property type="entry name" value="Histidinol dehydrogenase"/>
    <property type="match status" value="1"/>
</dbReference>
<keyword evidence="3" id="KW-0479">Metal-binding</keyword>
<evidence type="ECO:0000256" key="2">
    <source>
        <dbReference type="ARBA" id="ARBA00010178"/>
    </source>
</evidence>
<dbReference type="InterPro" id="IPR001692">
    <property type="entry name" value="Histidinol_DH_CS"/>
</dbReference>
<dbReference type="PROSITE" id="PS00611">
    <property type="entry name" value="HISOL_DEHYDROGENASE"/>
    <property type="match status" value="1"/>
</dbReference>
<dbReference type="GO" id="GO:0000105">
    <property type="term" value="P:L-histidine biosynthetic process"/>
    <property type="evidence" value="ECO:0007669"/>
    <property type="project" value="InterPro"/>
</dbReference>
<dbReference type="Pfam" id="PF00815">
    <property type="entry name" value="Histidinol_dh"/>
    <property type="match status" value="1"/>
</dbReference>
<dbReference type="InterPro" id="IPR022695">
    <property type="entry name" value="Histidinol_DH_monofunct"/>
</dbReference>
<accession>A0A6J6DCR6</accession>
<organism evidence="6">
    <name type="scientific">freshwater metagenome</name>
    <dbReference type="NCBI Taxonomy" id="449393"/>
    <lineage>
        <taxon>unclassified sequences</taxon>
        <taxon>metagenomes</taxon>
        <taxon>ecological metagenomes</taxon>
    </lineage>
</organism>
<evidence type="ECO:0000313" key="6">
    <source>
        <dbReference type="EMBL" id="CAB4560053.1"/>
    </source>
</evidence>
<dbReference type="PANTHER" id="PTHR21256">
    <property type="entry name" value="HISTIDINOL DEHYDROGENASE HDH"/>
    <property type="match status" value="1"/>
</dbReference>
<dbReference type="EMBL" id="CAEZTM010000001">
    <property type="protein sequence ID" value="CAB4560053.1"/>
    <property type="molecule type" value="Genomic_DNA"/>
</dbReference>
<reference evidence="6" key="1">
    <citation type="submission" date="2020-05" db="EMBL/GenBank/DDBJ databases">
        <authorList>
            <person name="Chiriac C."/>
            <person name="Salcher M."/>
            <person name="Ghai R."/>
            <person name="Kavagutti S V."/>
        </authorList>
    </citation>
    <scope>NUCLEOTIDE SEQUENCE</scope>
</reference>
<keyword evidence="5" id="KW-0560">Oxidoreductase</keyword>
<dbReference type="Gene3D" id="3.40.50.1980">
    <property type="entry name" value="Nitrogenase molybdenum iron protein domain"/>
    <property type="match status" value="2"/>
</dbReference>
<proteinExistence type="inferred from homology"/>
<dbReference type="PIRSF" id="PIRSF000099">
    <property type="entry name" value="Histidinol_dh"/>
    <property type="match status" value="1"/>
</dbReference>
<dbReference type="NCBIfam" id="TIGR00069">
    <property type="entry name" value="hisD"/>
    <property type="match status" value="1"/>
</dbReference>
<dbReference type="PANTHER" id="PTHR21256:SF2">
    <property type="entry name" value="HISTIDINE BIOSYNTHESIS TRIFUNCTIONAL PROTEIN"/>
    <property type="match status" value="1"/>
</dbReference>
<dbReference type="GO" id="GO:0046872">
    <property type="term" value="F:metal ion binding"/>
    <property type="evidence" value="ECO:0007669"/>
    <property type="project" value="UniProtKB-KW"/>
</dbReference>
<sequence length="437" mass="45543">MIRISDLRGMSITPESAPGFVPRVVIEGEDLVAVVTALMAEVTSGGVTALESQAQRFDQVSGHSIVVSQDYLSQSLRELDRGLREAMDEAIRRVRAASEDSVPASSQTDFHTGGSVRTRWVPVARAGVYVPGGKAVYPSSVIMNVVAAQAAGVREIVMASPAQADCGGEIHPSIAAAAALLGVTEVYAMGGAGAIAALAHGVVEIGFRPVSVITGPGNRYVATAKRLVHGVVGIDSEAGPTEIGIIADETAHPEFVAADLISQAEHDELASAILITTSMELAERVTKALTRRAQSTHHAARVQAALQGEQSAIFVVDSMDQAVMMSNAVAPEHLEVMVENPEDILDGLTDAGAIFLGDYTPVSAGDYLAGSNHVLPTGGAARFSSGLSPATFLRSQQIIDYDKGALSHIAEKIVTFARAENLPAHGDAVTVRAEEGL</sequence>
<dbReference type="AlphaFoldDB" id="A0A6J6DCR6"/>
<dbReference type="HAMAP" id="MF_01024">
    <property type="entry name" value="HisD"/>
    <property type="match status" value="1"/>
</dbReference>
<dbReference type="SUPFAM" id="SSF53720">
    <property type="entry name" value="ALDH-like"/>
    <property type="match status" value="1"/>
</dbReference>
<name>A0A6J6DCR6_9ZZZZ</name>
<dbReference type="PRINTS" id="PR00083">
    <property type="entry name" value="HOLDHDRGNASE"/>
</dbReference>
<evidence type="ECO:0000256" key="5">
    <source>
        <dbReference type="ARBA" id="ARBA00023002"/>
    </source>
</evidence>
<dbReference type="GO" id="GO:0051287">
    <property type="term" value="F:NAD binding"/>
    <property type="evidence" value="ECO:0007669"/>
    <property type="project" value="InterPro"/>
</dbReference>
<comment type="cofactor">
    <cofactor evidence="1">
        <name>Zn(2+)</name>
        <dbReference type="ChEBI" id="CHEBI:29105"/>
    </cofactor>
</comment>
<dbReference type="GO" id="GO:0005829">
    <property type="term" value="C:cytosol"/>
    <property type="evidence" value="ECO:0007669"/>
    <property type="project" value="TreeGrafter"/>
</dbReference>
<evidence type="ECO:0000256" key="3">
    <source>
        <dbReference type="ARBA" id="ARBA00022723"/>
    </source>
</evidence>
<protein>
    <submittedName>
        <fullName evidence="6">Unannotated protein</fullName>
    </submittedName>
</protein>
<dbReference type="InterPro" id="IPR016161">
    <property type="entry name" value="Ald_DH/histidinol_DH"/>
</dbReference>
<dbReference type="CDD" id="cd06572">
    <property type="entry name" value="Histidinol_dh"/>
    <property type="match status" value="1"/>
</dbReference>
<gene>
    <name evidence="6" type="ORF">UFOPK1684_00005</name>
</gene>
<dbReference type="GO" id="GO:0004399">
    <property type="term" value="F:histidinol dehydrogenase activity"/>
    <property type="evidence" value="ECO:0007669"/>
    <property type="project" value="InterPro"/>
</dbReference>
<evidence type="ECO:0000256" key="4">
    <source>
        <dbReference type="ARBA" id="ARBA00022833"/>
    </source>
</evidence>
<dbReference type="Gene3D" id="1.20.5.1300">
    <property type="match status" value="1"/>
</dbReference>